<name>A0ACB9ACA3_ARCLA</name>
<dbReference type="Proteomes" id="UP001055879">
    <property type="component" value="Linkage Group LG08"/>
</dbReference>
<proteinExistence type="predicted"/>
<comment type="caution">
    <text evidence="1">The sequence shown here is derived from an EMBL/GenBank/DDBJ whole genome shotgun (WGS) entry which is preliminary data.</text>
</comment>
<reference evidence="1 2" key="2">
    <citation type="journal article" date="2022" name="Mol. Ecol. Resour.">
        <title>The genomes of chicory, endive, great burdock and yacon provide insights into Asteraceae paleo-polyploidization history and plant inulin production.</title>
        <authorList>
            <person name="Fan W."/>
            <person name="Wang S."/>
            <person name="Wang H."/>
            <person name="Wang A."/>
            <person name="Jiang F."/>
            <person name="Liu H."/>
            <person name="Zhao H."/>
            <person name="Xu D."/>
            <person name="Zhang Y."/>
        </authorList>
    </citation>
    <scope>NUCLEOTIDE SEQUENCE [LARGE SCALE GENOMIC DNA]</scope>
    <source>
        <strain evidence="2">cv. Niubang</strain>
    </source>
</reference>
<protein>
    <submittedName>
        <fullName evidence="1">Uncharacterized protein</fullName>
    </submittedName>
</protein>
<dbReference type="EMBL" id="CM042054">
    <property type="protein sequence ID" value="KAI3707487.1"/>
    <property type="molecule type" value="Genomic_DNA"/>
</dbReference>
<sequence>MSLFVSTANQLCSPPHHHHHNRNNFSRNLSIPTKSHSHITDHQSSFSTVSSWTSSIARYCRSGRLDHAAAEFTRMRLAGLQPNHITFVTLLSSCADFPLHALSFGVALHALVCKLGFDMDNVKVGTAIIDMYCKCNRLDLACLCFEKMGFKNKKLMRGNSLPRLNLDFLANHLYFIANIAMESPSSWKVLSVSSSSPPLISLVATCSSSSTSSCNTLLDLMSTHNALVANTRNIVNDKSARNENHWDECSISDSRIEIAKVMRAKDLEARFDKKVRTRVLASMLTCKICNKLIKESTAIADCLHSSTDTTSAVDTPIVSTVGDTLIIDLASEALKTNDDDAPGTQPTMEDESAVAKPPSAAEEASQAKETPTLALLLLKWQKNYSLKYSLRWTWTESWHRRCKKKFWLPQQKRKLLDHPPSTKMKGAHPRITNATIKANPQN</sequence>
<keyword evidence="2" id="KW-1185">Reference proteome</keyword>
<evidence type="ECO:0000313" key="1">
    <source>
        <dbReference type="EMBL" id="KAI3707487.1"/>
    </source>
</evidence>
<accession>A0ACB9ACA3</accession>
<organism evidence="1 2">
    <name type="scientific">Arctium lappa</name>
    <name type="common">Greater burdock</name>
    <name type="synonym">Lappa major</name>
    <dbReference type="NCBI Taxonomy" id="4217"/>
    <lineage>
        <taxon>Eukaryota</taxon>
        <taxon>Viridiplantae</taxon>
        <taxon>Streptophyta</taxon>
        <taxon>Embryophyta</taxon>
        <taxon>Tracheophyta</taxon>
        <taxon>Spermatophyta</taxon>
        <taxon>Magnoliopsida</taxon>
        <taxon>eudicotyledons</taxon>
        <taxon>Gunneridae</taxon>
        <taxon>Pentapetalae</taxon>
        <taxon>asterids</taxon>
        <taxon>campanulids</taxon>
        <taxon>Asterales</taxon>
        <taxon>Asteraceae</taxon>
        <taxon>Carduoideae</taxon>
        <taxon>Cardueae</taxon>
        <taxon>Arctiinae</taxon>
        <taxon>Arctium</taxon>
    </lineage>
</organism>
<gene>
    <name evidence="1" type="ORF">L6452_26058</name>
</gene>
<evidence type="ECO:0000313" key="2">
    <source>
        <dbReference type="Proteomes" id="UP001055879"/>
    </source>
</evidence>
<reference evidence="2" key="1">
    <citation type="journal article" date="2022" name="Mol. Ecol. Resour.">
        <title>The genomes of chicory, endive, great burdock and yacon provide insights into Asteraceae palaeo-polyploidization history and plant inulin production.</title>
        <authorList>
            <person name="Fan W."/>
            <person name="Wang S."/>
            <person name="Wang H."/>
            <person name="Wang A."/>
            <person name="Jiang F."/>
            <person name="Liu H."/>
            <person name="Zhao H."/>
            <person name="Xu D."/>
            <person name="Zhang Y."/>
        </authorList>
    </citation>
    <scope>NUCLEOTIDE SEQUENCE [LARGE SCALE GENOMIC DNA]</scope>
    <source>
        <strain evidence="2">cv. Niubang</strain>
    </source>
</reference>